<evidence type="ECO:0000313" key="3">
    <source>
        <dbReference type="Proteomes" id="UP000886595"/>
    </source>
</evidence>
<feature type="region of interest" description="Disordered" evidence="1">
    <location>
        <begin position="177"/>
        <end position="243"/>
    </location>
</feature>
<evidence type="ECO:0000313" key="2">
    <source>
        <dbReference type="EMBL" id="KAG2314489.1"/>
    </source>
</evidence>
<comment type="caution">
    <text evidence="2">The sequence shown here is derived from an EMBL/GenBank/DDBJ whole genome shotgun (WGS) entry which is preliminary data.</text>
</comment>
<protein>
    <submittedName>
        <fullName evidence="2">Uncharacterized protein</fullName>
    </submittedName>
</protein>
<keyword evidence="3" id="KW-1185">Reference proteome</keyword>
<evidence type="ECO:0000256" key="1">
    <source>
        <dbReference type="SAM" id="MobiDB-lite"/>
    </source>
</evidence>
<proteinExistence type="predicted"/>
<dbReference type="Proteomes" id="UP000886595">
    <property type="component" value="Unassembled WGS sequence"/>
</dbReference>
<name>A0A8X7VMW9_BRACI</name>
<sequence>MVKVRERCLRRWIQNGLGMQRENKRNTATPTVITVGRRKDLAIEVSKEREAKEEGEIRDAKKSQNARLSHTFLAEIFGTQEEVPKILSIPLGENHEVVLTLIGTEDGTMVGEGNDLVVEETKTDNIDHAIKDSIEDDFQSLTDGEIEDDVRMLDAMTEVPEREKVIEGVEGKDQVAGEAAKRQGACRKALKPPQGTGTSNKLKMSEMMNSKRPVAKPGIRHGDHSKQVEEKGTSNPKQDPAKY</sequence>
<dbReference type="EMBL" id="JAAMPC010000004">
    <property type="protein sequence ID" value="KAG2314489.1"/>
    <property type="molecule type" value="Genomic_DNA"/>
</dbReference>
<reference evidence="2 3" key="1">
    <citation type="submission" date="2020-02" db="EMBL/GenBank/DDBJ databases">
        <authorList>
            <person name="Ma Q."/>
            <person name="Huang Y."/>
            <person name="Song X."/>
            <person name="Pei D."/>
        </authorList>
    </citation>
    <scope>NUCLEOTIDE SEQUENCE [LARGE SCALE GENOMIC DNA]</scope>
    <source>
        <strain evidence="2">Sxm20200214</strain>
        <tissue evidence="2">Leaf</tissue>
    </source>
</reference>
<accession>A0A8X7VMW9</accession>
<feature type="compositionally biased region" description="Basic and acidic residues" evidence="1">
    <location>
        <begin position="220"/>
        <end position="232"/>
    </location>
</feature>
<dbReference type="AlphaFoldDB" id="A0A8X7VMW9"/>
<gene>
    <name evidence="2" type="ORF">Bca52824_017611</name>
</gene>
<organism evidence="2 3">
    <name type="scientific">Brassica carinata</name>
    <name type="common">Ethiopian mustard</name>
    <name type="synonym">Abyssinian cabbage</name>
    <dbReference type="NCBI Taxonomy" id="52824"/>
    <lineage>
        <taxon>Eukaryota</taxon>
        <taxon>Viridiplantae</taxon>
        <taxon>Streptophyta</taxon>
        <taxon>Embryophyta</taxon>
        <taxon>Tracheophyta</taxon>
        <taxon>Spermatophyta</taxon>
        <taxon>Magnoliopsida</taxon>
        <taxon>eudicotyledons</taxon>
        <taxon>Gunneridae</taxon>
        <taxon>Pentapetalae</taxon>
        <taxon>rosids</taxon>
        <taxon>malvids</taxon>
        <taxon>Brassicales</taxon>
        <taxon>Brassicaceae</taxon>
        <taxon>Brassiceae</taxon>
        <taxon>Brassica</taxon>
    </lineage>
</organism>